<organism evidence="2 3">
    <name type="scientific">Laetiporus sulphureus 93-53</name>
    <dbReference type="NCBI Taxonomy" id="1314785"/>
    <lineage>
        <taxon>Eukaryota</taxon>
        <taxon>Fungi</taxon>
        <taxon>Dikarya</taxon>
        <taxon>Basidiomycota</taxon>
        <taxon>Agaricomycotina</taxon>
        <taxon>Agaricomycetes</taxon>
        <taxon>Polyporales</taxon>
        <taxon>Laetiporus</taxon>
    </lineage>
</organism>
<feature type="region of interest" description="Disordered" evidence="1">
    <location>
        <begin position="1"/>
        <end position="52"/>
    </location>
</feature>
<protein>
    <submittedName>
        <fullName evidence="2">Uncharacterized protein</fullName>
    </submittedName>
</protein>
<gene>
    <name evidence="2" type="ORF">LAESUDRAFT_727422</name>
</gene>
<dbReference type="AlphaFoldDB" id="A0A165DLX7"/>
<keyword evidence="3" id="KW-1185">Reference proteome</keyword>
<evidence type="ECO:0000313" key="3">
    <source>
        <dbReference type="Proteomes" id="UP000076871"/>
    </source>
</evidence>
<dbReference type="OrthoDB" id="3228777at2759"/>
<dbReference type="RefSeq" id="XP_040762910.1">
    <property type="nucleotide sequence ID" value="XM_040909216.1"/>
</dbReference>
<dbReference type="InParanoid" id="A0A165DLX7"/>
<reference evidence="2 3" key="1">
    <citation type="journal article" date="2016" name="Mol. Biol. Evol.">
        <title>Comparative Genomics of Early-Diverging Mushroom-Forming Fungi Provides Insights into the Origins of Lignocellulose Decay Capabilities.</title>
        <authorList>
            <person name="Nagy L.G."/>
            <person name="Riley R."/>
            <person name="Tritt A."/>
            <person name="Adam C."/>
            <person name="Daum C."/>
            <person name="Floudas D."/>
            <person name="Sun H."/>
            <person name="Yadav J.S."/>
            <person name="Pangilinan J."/>
            <person name="Larsson K.H."/>
            <person name="Matsuura K."/>
            <person name="Barry K."/>
            <person name="Labutti K."/>
            <person name="Kuo R."/>
            <person name="Ohm R.A."/>
            <person name="Bhattacharya S.S."/>
            <person name="Shirouzu T."/>
            <person name="Yoshinaga Y."/>
            <person name="Martin F.M."/>
            <person name="Grigoriev I.V."/>
            <person name="Hibbett D.S."/>
        </authorList>
    </citation>
    <scope>NUCLEOTIDE SEQUENCE [LARGE SCALE GENOMIC DNA]</scope>
    <source>
        <strain evidence="2 3">93-53</strain>
    </source>
</reference>
<accession>A0A165DLX7</accession>
<name>A0A165DLX7_9APHY</name>
<evidence type="ECO:0000313" key="2">
    <source>
        <dbReference type="EMBL" id="KZT05170.1"/>
    </source>
</evidence>
<dbReference type="EMBL" id="KV427632">
    <property type="protein sequence ID" value="KZT05170.1"/>
    <property type="molecule type" value="Genomic_DNA"/>
</dbReference>
<feature type="compositionally biased region" description="Basic and acidic residues" evidence="1">
    <location>
        <begin position="21"/>
        <end position="32"/>
    </location>
</feature>
<sequence length="74" mass="8448">MASFSRLSRLFKSGQSSSITRGDEAETTRDDDWYIPYNGPVEPPQDLHENRDSWGQLVSGWLVEGSHEAQDRNH</sequence>
<proteinExistence type="predicted"/>
<dbReference type="STRING" id="1314785.A0A165DLX7"/>
<dbReference type="GeneID" id="63826245"/>
<dbReference type="Proteomes" id="UP000076871">
    <property type="component" value="Unassembled WGS sequence"/>
</dbReference>
<evidence type="ECO:0000256" key="1">
    <source>
        <dbReference type="SAM" id="MobiDB-lite"/>
    </source>
</evidence>